<protein>
    <submittedName>
        <fullName evidence="1">Uncharacterized protein</fullName>
    </submittedName>
</protein>
<comment type="caution">
    <text evidence="1">The sequence shown here is derived from an EMBL/GenBank/DDBJ whole genome shotgun (WGS) entry which is preliminary data.</text>
</comment>
<sequence length="69" mass="8125">MISVENGVGSWLVKNSTLQNAGVYRNIRNFIAKCNRKNIELREQFAKYFICRRIRVIEKWKIGKKHGSL</sequence>
<dbReference type="AlphaFoldDB" id="A0A2U1K762"/>
<organism evidence="1 2">
    <name type="scientific">Pueribacillus theae</name>
    <dbReference type="NCBI Taxonomy" id="2171751"/>
    <lineage>
        <taxon>Bacteria</taxon>
        <taxon>Bacillati</taxon>
        <taxon>Bacillota</taxon>
        <taxon>Bacilli</taxon>
        <taxon>Bacillales</taxon>
        <taxon>Bacillaceae</taxon>
        <taxon>Pueribacillus</taxon>
    </lineage>
</organism>
<keyword evidence="2" id="KW-1185">Reference proteome</keyword>
<evidence type="ECO:0000313" key="1">
    <source>
        <dbReference type="EMBL" id="PWA12803.1"/>
    </source>
</evidence>
<proteinExistence type="predicted"/>
<reference evidence="1 2" key="1">
    <citation type="submission" date="2018-04" db="EMBL/GenBank/DDBJ databases">
        <title>Camelliibacillus theae gen. nov., sp. nov., isolated from Pu'er tea.</title>
        <authorList>
            <person name="Niu L."/>
        </authorList>
    </citation>
    <scope>NUCLEOTIDE SEQUENCE [LARGE SCALE GENOMIC DNA]</scope>
    <source>
        <strain evidence="1 2">T8</strain>
    </source>
</reference>
<dbReference type="Proteomes" id="UP000245998">
    <property type="component" value="Unassembled WGS sequence"/>
</dbReference>
<accession>A0A2U1K762</accession>
<dbReference type="EMBL" id="QCZG01000005">
    <property type="protein sequence ID" value="PWA12803.1"/>
    <property type="molecule type" value="Genomic_DNA"/>
</dbReference>
<evidence type="ECO:0000313" key="2">
    <source>
        <dbReference type="Proteomes" id="UP000245998"/>
    </source>
</evidence>
<name>A0A2U1K762_9BACI</name>
<gene>
    <name evidence="1" type="ORF">DCC39_03930</name>
</gene>